<protein>
    <submittedName>
        <fullName evidence="8">Similar to S.cerevisiae protein BET3 (Core component of transport protein particle (TRAPP) complexes I-III)</fullName>
    </submittedName>
</protein>
<evidence type="ECO:0000313" key="8">
    <source>
        <dbReference type="EMBL" id="SHO75712.1"/>
    </source>
</evidence>
<dbReference type="OrthoDB" id="10262857at2759"/>
<gene>
    <name evidence="8" type="ORF">MSYG_0044</name>
</gene>
<keyword evidence="9" id="KW-1185">Reference proteome</keyword>
<reference evidence="9" key="1">
    <citation type="journal article" date="2017" name="Nucleic Acids Res.">
        <title>Proteogenomics produces comprehensive and highly accurate protein-coding gene annotation in a complete genome assembly of Malassezia sympodialis.</title>
        <authorList>
            <person name="Zhu Y."/>
            <person name="Engstroem P.G."/>
            <person name="Tellgren-Roth C."/>
            <person name="Baudo C.D."/>
            <person name="Kennell J.C."/>
            <person name="Sun S."/>
            <person name="Billmyre R.B."/>
            <person name="Schroeder M.S."/>
            <person name="Andersson A."/>
            <person name="Holm T."/>
            <person name="Sigurgeirsson B."/>
            <person name="Wu G."/>
            <person name="Sankaranarayanan S.R."/>
            <person name="Siddharthan R."/>
            <person name="Sanyal K."/>
            <person name="Lundeberg J."/>
            <person name="Nystedt B."/>
            <person name="Boekhout T."/>
            <person name="Dawson T.L. Jr."/>
            <person name="Heitman J."/>
            <person name="Scheynius A."/>
            <person name="Lehtioe J."/>
        </authorList>
    </citation>
    <scope>NUCLEOTIDE SEQUENCE [LARGE SCALE GENOMIC DNA]</scope>
    <source>
        <strain evidence="9">ATCC 42132</strain>
    </source>
</reference>
<dbReference type="STRING" id="1230383.A0A1M7ZZU9"/>
<dbReference type="GO" id="GO:0005783">
    <property type="term" value="C:endoplasmic reticulum"/>
    <property type="evidence" value="ECO:0007669"/>
    <property type="project" value="UniProtKB-SubCell"/>
</dbReference>
<dbReference type="PANTHER" id="PTHR13048">
    <property type="entry name" value="TRAFFICKING PROTEIN PARTICLE COMPLEX SUBUNIT 3"/>
    <property type="match status" value="1"/>
</dbReference>
<dbReference type="Proteomes" id="UP000186303">
    <property type="component" value="Chromosome 1"/>
</dbReference>
<evidence type="ECO:0000256" key="1">
    <source>
        <dbReference type="ARBA" id="ARBA00004222"/>
    </source>
</evidence>
<dbReference type="GO" id="GO:0048193">
    <property type="term" value="P:Golgi vesicle transport"/>
    <property type="evidence" value="ECO:0007669"/>
    <property type="project" value="InterPro"/>
</dbReference>
<keyword evidence="6" id="KW-0931">ER-Golgi transport</keyword>
<evidence type="ECO:0000256" key="6">
    <source>
        <dbReference type="ARBA" id="ARBA00022892"/>
    </source>
</evidence>
<evidence type="ECO:0000313" key="9">
    <source>
        <dbReference type="Proteomes" id="UP000186303"/>
    </source>
</evidence>
<evidence type="ECO:0000256" key="4">
    <source>
        <dbReference type="ARBA" id="ARBA00022448"/>
    </source>
</evidence>
<dbReference type="SUPFAM" id="SSF111126">
    <property type="entry name" value="Ligand-binding domain in the NO signalling and Golgi transport"/>
    <property type="match status" value="2"/>
</dbReference>
<comment type="subcellular location">
    <subcellularLocation>
        <location evidence="2">Endoplasmic reticulum</location>
    </subcellularLocation>
    <subcellularLocation>
        <location evidence="1">Golgi apparatus</location>
        <location evidence="1">cis-Golgi network</location>
    </subcellularLocation>
</comment>
<dbReference type="Pfam" id="PF04051">
    <property type="entry name" value="TRAPP"/>
    <property type="match status" value="1"/>
</dbReference>
<comment type="similarity">
    <text evidence="3">Belongs to the TRAPP small subunits family. BET3 subfamily.</text>
</comment>
<dbReference type="CDD" id="cd14942">
    <property type="entry name" value="TRAPPC3_bet3"/>
    <property type="match status" value="1"/>
</dbReference>
<dbReference type="OMA" id="MVQMQVQ"/>
<dbReference type="InterPro" id="IPR024096">
    <property type="entry name" value="NO_sig/Golgi_transp_ligand-bd"/>
</dbReference>
<dbReference type="GO" id="GO:0030008">
    <property type="term" value="C:TRAPP complex"/>
    <property type="evidence" value="ECO:0007669"/>
    <property type="project" value="InterPro"/>
</dbReference>
<dbReference type="EMBL" id="LT671821">
    <property type="protein sequence ID" value="SHO75712.1"/>
    <property type="molecule type" value="Genomic_DNA"/>
</dbReference>
<keyword evidence="7" id="KW-0333">Golgi apparatus</keyword>
<name>A0A1M7ZZU9_MALS4</name>
<organism evidence="8 9">
    <name type="scientific">Malassezia sympodialis (strain ATCC 42132)</name>
    <name type="common">Atopic eczema-associated yeast</name>
    <dbReference type="NCBI Taxonomy" id="1230383"/>
    <lineage>
        <taxon>Eukaryota</taxon>
        <taxon>Fungi</taxon>
        <taxon>Dikarya</taxon>
        <taxon>Basidiomycota</taxon>
        <taxon>Ustilaginomycotina</taxon>
        <taxon>Malasseziomycetes</taxon>
        <taxon>Malasseziales</taxon>
        <taxon>Malasseziaceae</taxon>
        <taxon>Malassezia</taxon>
    </lineage>
</organism>
<evidence type="ECO:0000256" key="5">
    <source>
        <dbReference type="ARBA" id="ARBA00022824"/>
    </source>
</evidence>
<dbReference type="Gene3D" id="3.30.1380.20">
    <property type="entry name" value="Trafficking protein particle complex subunit 3"/>
    <property type="match status" value="1"/>
</dbReference>
<dbReference type="AlphaFoldDB" id="A0A1M7ZZU9"/>
<sequence>MSTTRQYKTLGEDIWRQNTQKVNSEIFTLTYGALVVQLIKDYEDFEQVNLQLDKMGYNIGTRLVEDFLAKSNLSRCTNIREAAEVVSKVGFKMFLDITPNVIFPDSTANTNSGSMNSSELVMNGNTAQHSKNGANTASGTVGTRDPKEFVLQLMENPLAEFVELPDEALQGGLWYSNVLAGVLRGALEMLQIQTECTFISDSLRGDETTEIRIRVLRFLQEMAPPSDD</sequence>
<proteinExistence type="inferred from homology"/>
<dbReference type="GO" id="GO:0005794">
    <property type="term" value="C:Golgi apparatus"/>
    <property type="evidence" value="ECO:0007669"/>
    <property type="project" value="UniProtKB-SubCell"/>
</dbReference>
<evidence type="ECO:0000256" key="7">
    <source>
        <dbReference type="ARBA" id="ARBA00023034"/>
    </source>
</evidence>
<dbReference type="VEuPathDB" id="FungiDB:MSYG_0044"/>
<dbReference type="PIRSF" id="PIRSF018293">
    <property type="entry name" value="TRAPP_I_complex_Bet3"/>
    <property type="match status" value="1"/>
</dbReference>
<dbReference type="InterPro" id="IPR007194">
    <property type="entry name" value="TRAPP_component"/>
</dbReference>
<evidence type="ECO:0000256" key="2">
    <source>
        <dbReference type="ARBA" id="ARBA00004240"/>
    </source>
</evidence>
<dbReference type="InterPro" id="IPR016721">
    <property type="entry name" value="Bet3"/>
</dbReference>
<accession>A0A1M7ZZU9</accession>
<evidence type="ECO:0000256" key="3">
    <source>
        <dbReference type="ARBA" id="ARBA00006218"/>
    </source>
</evidence>
<keyword evidence="4" id="KW-0813">Transport</keyword>
<keyword evidence="5" id="KW-0256">Endoplasmic reticulum</keyword>